<reference evidence="1 2" key="1">
    <citation type="journal article" date="2018" name="BMC Genomics">
        <title>Comparative genome analyses reveal sequence features reflecting distinct modes of host-adaptation between dicot and monocot powdery mildew.</title>
        <authorList>
            <person name="Wu Y."/>
            <person name="Ma X."/>
            <person name="Pan Z."/>
            <person name="Kale S.D."/>
            <person name="Song Y."/>
            <person name="King H."/>
            <person name="Zhang Q."/>
            <person name="Presley C."/>
            <person name="Deng X."/>
            <person name="Wei C.I."/>
            <person name="Xiao S."/>
        </authorList>
    </citation>
    <scope>NUCLEOTIDE SEQUENCE [LARGE SCALE GENOMIC DNA]</scope>
    <source>
        <strain evidence="1">UCSC1</strain>
    </source>
</reference>
<comment type="caution">
    <text evidence="1">The sequence shown here is derived from an EMBL/GenBank/DDBJ whole genome shotgun (WGS) entry which is preliminary data.</text>
</comment>
<gene>
    <name evidence="1" type="ORF">GcC1_151007</name>
</gene>
<organism evidence="1 2">
    <name type="scientific">Golovinomyces cichoracearum</name>
    <dbReference type="NCBI Taxonomy" id="62708"/>
    <lineage>
        <taxon>Eukaryota</taxon>
        <taxon>Fungi</taxon>
        <taxon>Dikarya</taxon>
        <taxon>Ascomycota</taxon>
        <taxon>Pezizomycotina</taxon>
        <taxon>Leotiomycetes</taxon>
        <taxon>Erysiphales</taxon>
        <taxon>Erysiphaceae</taxon>
        <taxon>Golovinomyces</taxon>
    </lineage>
</organism>
<accession>A0A420HX43</accession>
<sequence>MQNPLECRGQRRALDAVAMEKALCMLFFIHTWGERPPSTSRIHIGVKADFYISHVGDDATVDMTPNEKPSSSARPWVYVNGSSSTSSHISERTHLDRLPCQKRSCDYLHLLHVILFERWACTSHK</sequence>
<name>A0A420HX43_9PEZI</name>
<evidence type="ECO:0000313" key="2">
    <source>
        <dbReference type="Proteomes" id="UP000285405"/>
    </source>
</evidence>
<protein>
    <submittedName>
        <fullName evidence="1">Uncharacterized protein</fullName>
    </submittedName>
</protein>
<dbReference type="EMBL" id="MCBR01015142">
    <property type="protein sequence ID" value="RKF61966.1"/>
    <property type="molecule type" value="Genomic_DNA"/>
</dbReference>
<dbReference type="AlphaFoldDB" id="A0A420HX43"/>
<proteinExistence type="predicted"/>
<evidence type="ECO:0000313" key="1">
    <source>
        <dbReference type="EMBL" id="RKF61966.1"/>
    </source>
</evidence>
<dbReference type="Proteomes" id="UP000285405">
    <property type="component" value="Unassembled WGS sequence"/>
</dbReference>